<accession>S4PN90</accession>
<protein>
    <submittedName>
        <fullName evidence="1">Uncharacterized protein</fullName>
    </submittedName>
</protein>
<evidence type="ECO:0000313" key="1">
    <source>
        <dbReference type="EMBL" id="JAA89410.1"/>
    </source>
</evidence>
<dbReference type="AlphaFoldDB" id="S4PN90"/>
<reference evidence="1" key="1">
    <citation type="journal article" date="2013" name="BMC Genomics">
        <title>Unscrambling butterfly oogenesis.</title>
        <authorList>
            <person name="Carter J.M."/>
            <person name="Baker S.C."/>
            <person name="Pink R."/>
            <person name="Carter D.R."/>
            <person name="Collins A."/>
            <person name="Tomlin J."/>
            <person name="Gibbs M."/>
            <person name="Breuker C.J."/>
        </authorList>
    </citation>
    <scope>NUCLEOTIDE SEQUENCE</scope>
    <source>
        <tissue evidence="1">Ovary</tissue>
    </source>
</reference>
<name>S4PN90_9NEOP</name>
<organism evidence="1">
    <name type="scientific">Pararge aegeria</name>
    <name type="common">speckled wood butterfly</name>
    <dbReference type="NCBI Taxonomy" id="116150"/>
    <lineage>
        <taxon>Eukaryota</taxon>
        <taxon>Metazoa</taxon>
        <taxon>Ecdysozoa</taxon>
        <taxon>Arthropoda</taxon>
        <taxon>Hexapoda</taxon>
        <taxon>Insecta</taxon>
        <taxon>Pterygota</taxon>
        <taxon>Neoptera</taxon>
        <taxon>Endopterygota</taxon>
        <taxon>Lepidoptera</taxon>
        <taxon>Glossata</taxon>
        <taxon>Ditrysia</taxon>
        <taxon>Papilionoidea</taxon>
        <taxon>Nymphalidae</taxon>
        <taxon>Satyrinae</taxon>
        <taxon>Satyrini</taxon>
        <taxon>Parargina</taxon>
        <taxon>Pararge</taxon>
    </lineage>
</organism>
<reference evidence="1" key="2">
    <citation type="submission" date="2013-05" db="EMBL/GenBank/DDBJ databases">
        <authorList>
            <person name="Carter J.-M."/>
            <person name="Baker S.C."/>
            <person name="Pink R."/>
            <person name="Carter D.R.F."/>
            <person name="Collins A."/>
            <person name="Tomlin J."/>
            <person name="Gibbs M."/>
            <person name="Breuker C.J."/>
        </authorList>
    </citation>
    <scope>NUCLEOTIDE SEQUENCE</scope>
    <source>
        <tissue evidence="1">Ovary</tissue>
    </source>
</reference>
<feature type="non-terminal residue" evidence="1">
    <location>
        <position position="68"/>
    </location>
</feature>
<dbReference type="EMBL" id="GAIX01003150">
    <property type="protein sequence ID" value="JAA89410.1"/>
    <property type="molecule type" value="Transcribed_RNA"/>
</dbReference>
<proteinExistence type="predicted"/>
<sequence>FADGTDASGSDLTLANIGVDLSDNGGVDLSDLIWPENIGTSLLCGAPVTLSATSCFTTTLSTRSFDCR</sequence>
<feature type="non-terminal residue" evidence="1">
    <location>
        <position position="1"/>
    </location>
</feature>